<keyword evidence="2" id="KW-1185">Reference proteome</keyword>
<organism evidence="1 2">
    <name type="scientific">Coemansia nantahalensis</name>
    <dbReference type="NCBI Taxonomy" id="2789366"/>
    <lineage>
        <taxon>Eukaryota</taxon>
        <taxon>Fungi</taxon>
        <taxon>Fungi incertae sedis</taxon>
        <taxon>Zoopagomycota</taxon>
        <taxon>Kickxellomycotina</taxon>
        <taxon>Kickxellomycetes</taxon>
        <taxon>Kickxellales</taxon>
        <taxon>Kickxellaceae</taxon>
        <taxon>Coemansia</taxon>
    </lineage>
</organism>
<gene>
    <name evidence="1" type="ORF">IWQ57_002538</name>
</gene>
<feature type="non-terminal residue" evidence="1">
    <location>
        <position position="173"/>
    </location>
</feature>
<dbReference type="Proteomes" id="UP001140234">
    <property type="component" value="Unassembled WGS sequence"/>
</dbReference>
<comment type="caution">
    <text evidence="1">The sequence shown here is derived from an EMBL/GenBank/DDBJ whole genome shotgun (WGS) entry which is preliminary data.</text>
</comment>
<protein>
    <submittedName>
        <fullName evidence="1">Uncharacterized protein</fullName>
    </submittedName>
</protein>
<evidence type="ECO:0000313" key="2">
    <source>
        <dbReference type="Proteomes" id="UP001140234"/>
    </source>
</evidence>
<feature type="non-terminal residue" evidence="1">
    <location>
        <position position="1"/>
    </location>
</feature>
<dbReference type="EMBL" id="JANBUJ010000678">
    <property type="protein sequence ID" value="KAJ2770697.1"/>
    <property type="molecule type" value="Genomic_DNA"/>
</dbReference>
<evidence type="ECO:0000313" key="1">
    <source>
        <dbReference type="EMBL" id="KAJ2770697.1"/>
    </source>
</evidence>
<name>A0ACC1K0R4_9FUNG</name>
<proteinExistence type="predicted"/>
<sequence length="173" mass="19554">WIARTSKSSSAPTQGFPRPRTSGPSRRSAARLSARYSATCTRGRWCRSTSRCAWATGRSRRRQSTRPRWRWSTPGSRCARWSPQQHARCCPAARSSSTRRRRRQTARSLCTHLPLAAARATASRCTPTPGATLEWTSTTPATTCARRLPGACWHSCARPLRARWPRRRAPPRR</sequence>
<reference evidence="1" key="1">
    <citation type="submission" date="2022-07" db="EMBL/GenBank/DDBJ databases">
        <title>Phylogenomic reconstructions and comparative analyses of Kickxellomycotina fungi.</title>
        <authorList>
            <person name="Reynolds N.K."/>
            <person name="Stajich J.E."/>
            <person name="Barry K."/>
            <person name="Grigoriev I.V."/>
            <person name="Crous P."/>
            <person name="Smith M.E."/>
        </authorList>
    </citation>
    <scope>NUCLEOTIDE SEQUENCE</scope>
    <source>
        <strain evidence="1">CBS 109366</strain>
    </source>
</reference>
<accession>A0ACC1K0R4</accession>